<dbReference type="OrthoDB" id="2428461at2759"/>
<dbReference type="SUPFAM" id="SSF54928">
    <property type="entry name" value="RNA-binding domain, RBD"/>
    <property type="match status" value="1"/>
</dbReference>
<dbReference type="GO" id="GO:0003676">
    <property type="term" value="F:nucleic acid binding"/>
    <property type="evidence" value="ECO:0007669"/>
    <property type="project" value="InterPro"/>
</dbReference>
<dbReference type="EMBL" id="LUGH01000820">
    <property type="protein sequence ID" value="OBZ82641.1"/>
    <property type="molecule type" value="Genomic_DNA"/>
</dbReference>
<feature type="compositionally biased region" description="Low complexity" evidence="1">
    <location>
        <begin position="72"/>
        <end position="83"/>
    </location>
</feature>
<feature type="compositionally biased region" description="Polar residues" evidence="1">
    <location>
        <begin position="281"/>
        <end position="293"/>
    </location>
</feature>
<accession>A0A1C7N0T6</accession>
<feature type="region of interest" description="Disordered" evidence="1">
    <location>
        <begin position="192"/>
        <end position="312"/>
    </location>
</feature>
<gene>
    <name evidence="2" type="ORF">A0J61_09308</name>
</gene>
<evidence type="ECO:0000256" key="1">
    <source>
        <dbReference type="SAM" id="MobiDB-lite"/>
    </source>
</evidence>
<dbReference type="InterPro" id="IPR035979">
    <property type="entry name" value="RBD_domain_sf"/>
</dbReference>
<sequence>MLTDDELDFDDFGDLGEIEGPELTNEELEKQLELEFDLENNFTESNSQSATQQAAVESGEALSTNKQEEQQQKSSTETTTESTLNKPKPSFSQHQKPYPNKYNPRVNNTFYPPNQFNFMPNVMAMNQMYMQPFAPFSNRIYVNPKFNQATPQQMMQRQYMEMEAQRMMMMQQQFQQQPNMDELDRKRRETAEMMRKRKESREQTGEKRKRPELPSTEEEHKEERAPKRQELPLSPAGGISIKGMAAARGIRTSSTRPTARSTHEDIKSRLQAPRKPDILSRLSQPGSRPSETPQAKPRPQVMSTPVPISTSGKSNTIVIQGFDDSVQQSDIVSMAKTMPGGYQDIQFDRQSKQAIVKFSTVETAVTFRRKYNRSQMGDKHIVVAFQK</sequence>
<proteinExistence type="predicted"/>
<feature type="compositionally biased region" description="Basic and acidic residues" evidence="1">
    <location>
        <begin position="192"/>
        <end position="230"/>
    </location>
</feature>
<protein>
    <submittedName>
        <fullName evidence="2">Uncharacterized protein</fullName>
    </submittedName>
</protein>
<comment type="caution">
    <text evidence="2">The sequence shown here is derived from an EMBL/GenBank/DDBJ whole genome shotgun (WGS) entry which is preliminary data.</text>
</comment>
<feature type="compositionally biased region" description="Polar residues" evidence="1">
    <location>
        <begin position="301"/>
        <end position="312"/>
    </location>
</feature>
<feature type="compositionally biased region" description="Polar residues" evidence="1">
    <location>
        <begin position="40"/>
        <end position="55"/>
    </location>
</feature>
<organism evidence="2 3">
    <name type="scientific">Choanephora cucurbitarum</name>
    <dbReference type="NCBI Taxonomy" id="101091"/>
    <lineage>
        <taxon>Eukaryota</taxon>
        <taxon>Fungi</taxon>
        <taxon>Fungi incertae sedis</taxon>
        <taxon>Mucoromycota</taxon>
        <taxon>Mucoromycotina</taxon>
        <taxon>Mucoromycetes</taxon>
        <taxon>Mucorales</taxon>
        <taxon>Mucorineae</taxon>
        <taxon>Choanephoraceae</taxon>
        <taxon>Choanephoroideae</taxon>
        <taxon>Choanephora</taxon>
    </lineage>
</organism>
<evidence type="ECO:0000313" key="2">
    <source>
        <dbReference type="EMBL" id="OBZ82641.1"/>
    </source>
</evidence>
<name>A0A1C7N0T6_9FUNG</name>
<feature type="region of interest" description="Disordered" evidence="1">
    <location>
        <begin position="1"/>
        <end position="107"/>
    </location>
</feature>
<evidence type="ECO:0000313" key="3">
    <source>
        <dbReference type="Proteomes" id="UP000093000"/>
    </source>
</evidence>
<feature type="compositionally biased region" description="Basic and acidic residues" evidence="1">
    <location>
        <begin position="261"/>
        <end position="278"/>
    </location>
</feature>
<dbReference type="AlphaFoldDB" id="A0A1C7N0T6"/>
<feature type="compositionally biased region" description="Acidic residues" evidence="1">
    <location>
        <begin position="1"/>
        <end position="26"/>
    </location>
</feature>
<dbReference type="InParanoid" id="A0A1C7N0T6"/>
<dbReference type="Proteomes" id="UP000093000">
    <property type="component" value="Unassembled WGS sequence"/>
</dbReference>
<feature type="compositionally biased region" description="Low complexity" evidence="1">
    <location>
        <begin position="251"/>
        <end position="260"/>
    </location>
</feature>
<keyword evidence="3" id="KW-1185">Reference proteome</keyword>
<dbReference type="InterPro" id="IPR012677">
    <property type="entry name" value="Nucleotide-bd_a/b_plait_sf"/>
</dbReference>
<reference evidence="2 3" key="1">
    <citation type="submission" date="2016-03" db="EMBL/GenBank/DDBJ databases">
        <title>Choanephora cucurbitarum.</title>
        <authorList>
            <person name="Min B."/>
            <person name="Park H."/>
            <person name="Park J.-H."/>
            <person name="Shin H.-D."/>
            <person name="Choi I.-G."/>
        </authorList>
    </citation>
    <scope>NUCLEOTIDE SEQUENCE [LARGE SCALE GENOMIC DNA]</scope>
    <source>
        <strain evidence="2 3">KUS-F28377</strain>
    </source>
</reference>
<dbReference type="Gene3D" id="3.30.70.330">
    <property type="match status" value="1"/>
</dbReference>